<dbReference type="GO" id="GO:0016272">
    <property type="term" value="C:prefoldin complex"/>
    <property type="evidence" value="ECO:0007669"/>
    <property type="project" value="UniProtKB-UniRule"/>
</dbReference>
<dbReference type="SUPFAM" id="SSF46579">
    <property type="entry name" value="Prefoldin"/>
    <property type="match status" value="1"/>
</dbReference>
<dbReference type="STRING" id="414004.CENSYa_0007"/>
<evidence type="ECO:0000256" key="1">
    <source>
        <dbReference type="ARBA" id="ARBA00004496"/>
    </source>
</evidence>
<keyword evidence="13" id="KW-1185">Reference proteome</keyword>
<comment type="similarity">
    <text evidence="2 9">Belongs to the prefoldin subunit beta family.</text>
</comment>
<evidence type="ECO:0000256" key="6">
    <source>
        <dbReference type="ARBA" id="ARBA00023186"/>
    </source>
</evidence>
<comment type="function">
    <text evidence="7 9">Molecular chaperone capable of stabilizing a range of proteins. Seems to fulfill an ATP-independent, HSP70-like function in archaeal de novo protein folding.</text>
</comment>
<dbReference type="InterPro" id="IPR009053">
    <property type="entry name" value="Prefoldin"/>
</dbReference>
<evidence type="ECO:0000256" key="10">
    <source>
        <dbReference type="SAM" id="Coils"/>
    </source>
</evidence>
<evidence type="ECO:0000256" key="2">
    <source>
        <dbReference type="ARBA" id="ARBA00008045"/>
    </source>
</evidence>
<accession>A0RTJ8</accession>
<dbReference type="KEGG" id="csy:CENSYa_0007"/>
<feature type="coiled-coil region" evidence="10">
    <location>
        <begin position="54"/>
        <end position="152"/>
    </location>
</feature>
<evidence type="ECO:0000256" key="4">
    <source>
        <dbReference type="ARBA" id="ARBA00016304"/>
    </source>
</evidence>
<dbReference type="EMBL" id="DP000238">
    <property type="protein sequence ID" value="ABK76658.1"/>
    <property type="molecule type" value="Genomic_DNA"/>
</dbReference>
<gene>
    <name evidence="9" type="primary">pfdB</name>
    <name evidence="12" type="ordered locus">CENSYa_0007</name>
</gene>
<dbReference type="NCBIfam" id="TIGR02338">
    <property type="entry name" value="gimC_beta"/>
    <property type="match status" value="1"/>
</dbReference>
<dbReference type="EnsemblBacteria" id="ABK76658">
    <property type="protein sequence ID" value="ABK76658"/>
    <property type="gene ID" value="CENSYa_0007"/>
</dbReference>
<evidence type="ECO:0000256" key="7">
    <source>
        <dbReference type="ARBA" id="ARBA00025077"/>
    </source>
</evidence>
<protein>
    <recommendedName>
        <fullName evidence="4 9">Prefoldin subunit beta</fullName>
    </recommendedName>
    <alternativeName>
        <fullName evidence="8 9">GimC subunit beta</fullName>
    </alternativeName>
</protein>
<organism evidence="12 13">
    <name type="scientific">Cenarchaeum symbiosum (strain A)</name>
    <dbReference type="NCBI Taxonomy" id="414004"/>
    <lineage>
        <taxon>Archaea</taxon>
        <taxon>Nitrososphaerota</taxon>
        <taxon>Candidatus Cenarchaeales</taxon>
        <taxon>Candidatus Cenarchaeaceae</taxon>
        <taxon>Candidatus Cenarchaeum</taxon>
    </lineage>
</organism>
<feature type="region of interest" description="Disordered" evidence="11">
    <location>
        <begin position="1"/>
        <end position="21"/>
    </location>
</feature>
<evidence type="ECO:0000313" key="12">
    <source>
        <dbReference type="EMBL" id="ABK76658.1"/>
    </source>
</evidence>
<dbReference type="HAMAP" id="MF_00307">
    <property type="entry name" value="PfdB"/>
    <property type="match status" value="1"/>
</dbReference>
<evidence type="ECO:0000256" key="3">
    <source>
        <dbReference type="ARBA" id="ARBA00011716"/>
    </source>
</evidence>
<dbReference type="InterPro" id="IPR012713">
    <property type="entry name" value="PfdB"/>
</dbReference>
<evidence type="ECO:0000256" key="9">
    <source>
        <dbReference type="HAMAP-Rule" id="MF_00307"/>
    </source>
</evidence>
<keyword evidence="10" id="KW-0175">Coiled coil</keyword>
<dbReference type="GO" id="GO:0051082">
    <property type="term" value="F:unfolded protein binding"/>
    <property type="evidence" value="ECO:0007669"/>
    <property type="project" value="UniProtKB-UniRule"/>
</dbReference>
<proteinExistence type="inferred from homology"/>
<evidence type="ECO:0000313" key="13">
    <source>
        <dbReference type="Proteomes" id="UP000000758"/>
    </source>
</evidence>
<dbReference type="GO" id="GO:0051131">
    <property type="term" value="P:chaperone-mediated protein complex assembly"/>
    <property type="evidence" value="ECO:0007669"/>
    <property type="project" value="TreeGrafter"/>
</dbReference>
<dbReference type="GO" id="GO:0051087">
    <property type="term" value="F:protein-folding chaperone binding"/>
    <property type="evidence" value="ECO:0007669"/>
    <property type="project" value="TreeGrafter"/>
</dbReference>
<keyword evidence="6 9" id="KW-0143">Chaperone</keyword>
<reference evidence="12 13" key="1">
    <citation type="journal article" date="2006" name="Proc. Natl. Acad. Sci. U.S.A.">
        <title>Genomic analysis of the uncultivated marine crenarchaeote Cenarchaeum symbiosum.</title>
        <authorList>
            <person name="Hallam S.J."/>
            <person name="Konstantinidis K.T."/>
            <person name="Putnam N."/>
            <person name="Schleper C."/>
            <person name="Watanabe Y."/>
            <person name="Sugahara J."/>
            <person name="Preston C."/>
            <person name="de la Torre J."/>
            <person name="Richardson P.M."/>
            <person name="DeLong E.F."/>
        </authorList>
    </citation>
    <scope>NUCLEOTIDE SEQUENCE [LARGE SCALE GENOMIC DNA]</scope>
    <source>
        <strain evidence="13">A</strain>
    </source>
</reference>
<evidence type="ECO:0000256" key="8">
    <source>
        <dbReference type="ARBA" id="ARBA00033461"/>
    </source>
</evidence>
<dbReference type="Proteomes" id="UP000000758">
    <property type="component" value="Chromosome"/>
</dbReference>
<evidence type="ECO:0000256" key="11">
    <source>
        <dbReference type="SAM" id="MobiDB-lite"/>
    </source>
</evidence>
<dbReference type="InterPro" id="IPR002777">
    <property type="entry name" value="PFD_beta-like"/>
</dbReference>
<dbReference type="AlphaFoldDB" id="A0RTJ8"/>
<dbReference type="HOGENOM" id="CLU_1551752_0_0_2"/>
<name>A0RTJ8_CENSY</name>
<dbReference type="CDD" id="cd23162">
    <property type="entry name" value="Prefoldin_beta_GimC"/>
    <property type="match status" value="1"/>
</dbReference>
<evidence type="ECO:0000256" key="5">
    <source>
        <dbReference type="ARBA" id="ARBA00022490"/>
    </source>
</evidence>
<keyword evidence="5 9" id="KW-0963">Cytoplasm</keyword>
<dbReference type="GO" id="GO:0005737">
    <property type="term" value="C:cytoplasm"/>
    <property type="evidence" value="ECO:0007669"/>
    <property type="project" value="UniProtKB-SubCell"/>
</dbReference>
<comment type="subunit">
    <text evidence="3 9">Heterohexamer of two alpha and four beta subunits.</text>
</comment>
<dbReference type="Pfam" id="PF01920">
    <property type="entry name" value="Prefoldin_2"/>
    <property type="match status" value="1"/>
</dbReference>
<dbReference type="PANTHER" id="PTHR21431">
    <property type="entry name" value="PREFOLDIN SUBUNIT 6"/>
    <property type="match status" value="1"/>
</dbReference>
<dbReference type="GO" id="GO:0006457">
    <property type="term" value="P:protein folding"/>
    <property type="evidence" value="ECO:0007669"/>
    <property type="project" value="UniProtKB-UniRule"/>
</dbReference>
<comment type="subcellular location">
    <subcellularLocation>
        <location evidence="1 9">Cytoplasm</location>
    </subcellularLocation>
</comment>
<dbReference type="Gene3D" id="1.10.287.370">
    <property type="match status" value="1"/>
</dbReference>
<dbReference type="PANTHER" id="PTHR21431:SF0">
    <property type="entry name" value="PREFOLDIN SUBUNIT 6"/>
    <property type="match status" value="1"/>
</dbReference>
<sequence>MELFKQVDRASAPDNPYSDRRFTEFHVPSPYQRYKKTGYSTYSMSAGQQVPPWLQEQIMKLQQTQQSLQSLQVQRQQLDMEKNETDKALEELEKTPEDGTVYKHAGSVLIKSNKVDMMADLKERKELADTRAKVLEKQVQRVNESLKEQETKINEMIKGGGPGGAPPPPPTL</sequence>